<evidence type="ECO:0000256" key="2">
    <source>
        <dbReference type="ARBA" id="ARBA00022630"/>
    </source>
</evidence>
<evidence type="ECO:0000256" key="3">
    <source>
        <dbReference type="ARBA" id="ARBA00022643"/>
    </source>
</evidence>
<comment type="catalytic activity">
    <reaction evidence="8">
        <text>a 5,6-dihydrouridine in mRNA + NADP(+) = a uridine in mRNA + NADPH + H(+)</text>
        <dbReference type="Rhea" id="RHEA:69855"/>
        <dbReference type="Rhea" id="RHEA-COMP:14658"/>
        <dbReference type="Rhea" id="RHEA-COMP:17789"/>
        <dbReference type="ChEBI" id="CHEBI:15378"/>
        <dbReference type="ChEBI" id="CHEBI:57783"/>
        <dbReference type="ChEBI" id="CHEBI:58349"/>
        <dbReference type="ChEBI" id="CHEBI:65315"/>
        <dbReference type="ChEBI" id="CHEBI:74443"/>
    </reaction>
    <physiologicalReaction direction="right-to-left" evidence="8">
        <dbReference type="Rhea" id="RHEA:69857"/>
    </physiologicalReaction>
</comment>
<accession>A0A0F7SV15</accession>
<keyword evidence="3" id="KW-0288">FMN</keyword>
<keyword evidence="2" id="KW-0285">Flavoprotein</keyword>
<dbReference type="GO" id="GO:0050660">
    <property type="term" value="F:flavin adenine dinucleotide binding"/>
    <property type="evidence" value="ECO:0007669"/>
    <property type="project" value="InterPro"/>
</dbReference>
<evidence type="ECO:0000256" key="6">
    <source>
        <dbReference type="ARBA" id="ARBA00023002"/>
    </source>
</evidence>
<reference evidence="10" key="1">
    <citation type="submission" date="2014-08" db="EMBL/GenBank/DDBJ databases">
        <authorList>
            <person name="Sharma Rahul"/>
            <person name="Thines Marco"/>
        </authorList>
    </citation>
    <scope>NUCLEOTIDE SEQUENCE</scope>
</reference>
<dbReference type="InterPro" id="IPR013785">
    <property type="entry name" value="Aldolase_TIM"/>
</dbReference>
<dbReference type="PANTHER" id="PTHR11082">
    <property type="entry name" value="TRNA-DIHYDROURIDINE SYNTHASE"/>
    <property type="match status" value="1"/>
</dbReference>
<evidence type="ECO:0000256" key="5">
    <source>
        <dbReference type="ARBA" id="ARBA00022694"/>
    </source>
</evidence>
<dbReference type="CDD" id="cd02801">
    <property type="entry name" value="DUS_like_FMN"/>
    <property type="match status" value="1"/>
</dbReference>
<dbReference type="InterPro" id="IPR018517">
    <property type="entry name" value="tRNA_hU_synthase_CS"/>
</dbReference>
<dbReference type="GO" id="GO:0017150">
    <property type="term" value="F:tRNA dihydrouridine synthase activity"/>
    <property type="evidence" value="ECO:0007669"/>
    <property type="project" value="InterPro"/>
</dbReference>
<organism evidence="10">
    <name type="scientific">Phaffia rhodozyma</name>
    <name type="common">Yeast</name>
    <name type="synonym">Xanthophyllomyces dendrorhous</name>
    <dbReference type="NCBI Taxonomy" id="264483"/>
    <lineage>
        <taxon>Eukaryota</taxon>
        <taxon>Fungi</taxon>
        <taxon>Dikarya</taxon>
        <taxon>Basidiomycota</taxon>
        <taxon>Agaricomycotina</taxon>
        <taxon>Tremellomycetes</taxon>
        <taxon>Cystofilobasidiales</taxon>
        <taxon>Mrakiaceae</taxon>
        <taxon>Phaffia</taxon>
    </lineage>
</organism>
<comment type="catalytic activity">
    <reaction evidence="7">
        <text>a 5,6-dihydrouridine in mRNA + NAD(+) = a uridine in mRNA + NADH + H(+)</text>
        <dbReference type="Rhea" id="RHEA:69851"/>
        <dbReference type="Rhea" id="RHEA-COMP:14658"/>
        <dbReference type="Rhea" id="RHEA-COMP:17789"/>
        <dbReference type="ChEBI" id="CHEBI:15378"/>
        <dbReference type="ChEBI" id="CHEBI:57540"/>
        <dbReference type="ChEBI" id="CHEBI:57945"/>
        <dbReference type="ChEBI" id="CHEBI:65315"/>
        <dbReference type="ChEBI" id="CHEBI:74443"/>
    </reaction>
    <physiologicalReaction direction="right-to-left" evidence="7">
        <dbReference type="Rhea" id="RHEA:69853"/>
    </physiologicalReaction>
</comment>
<evidence type="ECO:0000256" key="1">
    <source>
        <dbReference type="ARBA" id="ARBA00001917"/>
    </source>
</evidence>
<dbReference type="GO" id="GO:0006397">
    <property type="term" value="P:mRNA processing"/>
    <property type="evidence" value="ECO:0007669"/>
    <property type="project" value="UniProtKB-KW"/>
</dbReference>
<protein>
    <submittedName>
        <fullName evidence="10">Fmn-linked oxidoreductase</fullName>
    </submittedName>
</protein>
<dbReference type="PROSITE" id="PS01136">
    <property type="entry name" value="UPF0034"/>
    <property type="match status" value="1"/>
</dbReference>
<comment type="cofactor">
    <cofactor evidence="1">
        <name>FMN</name>
        <dbReference type="ChEBI" id="CHEBI:58210"/>
    </cofactor>
</comment>
<evidence type="ECO:0000313" key="10">
    <source>
        <dbReference type="EMBL" id="CED85361.1"/>
    </source>
</evidence>
<dbReference type="InterPro" id="IPR035587">
    <property type="entry name" value="DUS-like_FMN-bd"/>
</dbReference>
<proteinExistence type="predicted"/>
<dbReference type="Gene3D" id="3.20.20.70">
    <property type="entry name" value="Aldolase class I"/>
    <property type="match status" value="1"/>
</dbReference>
<name>A0A0F7SV15_PHARH</name>
<keyword evidence="6" id="KW-0560">Oxidoreductase</keyword>
<dbReference type="PANTHER" id="PTHR11082:SF31">
    <property type="entry name" value="TRNA-DIHYDROURIDINE(20A_20B) SYNTHASE [NAD(P)+]-LIKE"/>
    <property type="match status" value="1"/>
</dbReference>
<dbReference type="SUPFAM" id="SSF51395">
    <property type="entry name" value="FMN-linked oxidoreductases"/>
    <property type="match status" value="1"/>
</dbReference>
<evidence type="ECO:0000259" key="9">
    <source>
        <dbReference type="Pfam" id="PF01207"/>
    </source>
</evidence>
<sequence length="398" mass="44286">MDLQEDIRELEAIKNEISQEEPETLAPQDMLSQLQDINVLAPLVRHSKLPFRHLVSQYDVHITHTPMILAAEFARNGTARESDFSTSTEERGTFLLSERSNPSVFVNVPEEESSCLEEEVQRLKKKRKVKGAVIAQFAANDAKILADACELINPYVDGIDLNCGCPQKWAYQEKIGSYLLRQPETVRDLVRAAKDRLGWGFPVSVKIRVDSDLQLTHKLIETAISSGISHLQIHGRTRLQPSTVPPDLPAIKFACEVASRHGISCVGNGDIWTEEDAKIMRRETGVRGVMGARGLLANPALFSGYDKTPQEAVESFLNISTSYGFIYPLFHRHLSMMLESHFSRPERVYFNQLGSHAAVFDHLASRGVGVGLEPCSSRADPEIGVGRGIVRGWDGVMI</sequence>
<evidence type="ECO:0000256" key="4">
    <source>
        <dbReference type="ARBA" id="ARBA00022664"/>
    </source>
</evidence>
<evidence type="ECO:0000256" key="8">
    <source>
        <dbReference type="ARBA" id="ARBA00049447"/>
    </source>
</evidence>
<keyword evidence="5" id="KW-0819">tRNA processing</keyword>
<keyword evidence="4" id="KW-0507">mRNA processing</keyword>
<dbReference type="Pfam" id="PF01207">
    <property type="entry name" value="Dus"/>
    <property type="match status" value="1"/>
</dbReference>
<feature type="domain" description="DUS-like FMN-binding" evidence="9">
    <location>
        <begin position="40"/>
        <end position="340"/>
    </location>
</feature>
<dbReference type="AlphaFoldDB" id="A0A0F7SV15"/>
<evidence type="ECO:0000256" key="7">
    <source>
        <dbReference type="ARBA" id="ARBA00048342"/>
    </source>
</evidence>
<dbReference type="EMBL" id="LN483332">
    <property type="protein sequence ID" value="CED85361.1"/>
    <property type="molecule type" value="Genomic_DNA"/>
</dbReference>